<dbReference type="InterPro" id="IPR026791">
    <property type="entry name" value="DOCK"/>
</dbReference>
<dbReference type="Proteomes" id="UP001152795">
    <property type="component" value="Unassembled WGS sequence"/>
</dbReference>
<keyword evidence="1" id="KW-0344">Guanine-nucleotide releasing factor</keyword>
<dbReference type="SUPFAM" id="SSF48371">
    <property type="entry name" value="ARM repeat"/>
    <property type="match status" value="1"/>
</dbReference>
<name>A0A6S7HW39_PARCT</name>
<dbReference type="Gene3D" id="1.25.40.410">
    <property type="match status" value="1"/>
</dbReference>
<dbReference type="PANTHER" id="PTHR23317:SF76">
    <property type="entry name" value="LD20667P"/>
    <property type="match status" value="1"/>
</dbReference>
<dbReference type="PANTHER" id="PTHR23317">
    <property type="entry name" value="DEDICATOR OF CYTOKINESIS DOCK"/>
    <property type="match status" value="1"/>
</dbReference>
<dbReference type="EMBL" id="CACRXK020006787">
    <property type="protein sequence ID" value="CAB4010445.1"/>
    <property type="molecule type" value="Genomic_DNA"/>
</dbReference>
<dbReference type="InterPro" id="IPR016024">
    <property type="entry name" value="ARM-type_fold"/>
</dbReference>
<sequence length="688" mass="78564">MELKTKFFGCLSGEIAMIILDILELIVETSISSDHSHTILTGVLKVLLHCLNCSQSERVLQSMFPTQRSIVAKYPELLFEDDTELISDLCSRLLNHCSSSLASIRTQASASLYLLMRQNYQIGNNFSRVKMQVTLSLSSLVGTPQYVNGEHLKRSLKTIITYAETDHELKNTNFPEQVRELVFNLHMILTNTVKMHEFHEDPEMLIDLMYRIAKGYQTSPDLRLTWLQNMAAHHTKLTNHLEAAMCVIHAAALVAEYLYLLEDQPHLPIGCVSFEKISPNVLEESAISDDILAPDQEGICTGKYFSENGLLGLLEQAAAGFSLAHTYECVNEVYKISLPIYETARNFKKLYELHMKLSGAFDNIIKNEGKRMMGTYFRVGFFGEKFGDLDGEEFIYKEPAITKLPEISLRLQSFYKDRFGEDFVEVIKDSNTVDTSKLDPEMAFIQITYVEPYFAEYEMKDRRTYFDRHYNIRRFVFATPFTPSGQAHADSLVNQYKRKTILTVSHAFPYLKTRVNVIDKEEITLTPIQVAIEDIQKKTKELKSAVLQEPPDKKILQMVLQGCVGTAVNQGPLAMAVAFLSDFHHDNDSNKDKHLNISRDHHKLRLCFKAFVKCCGEALKKNKELITEEQIPYQKELRRNYKALQEQLNPLLKNRFGTLRGSMGMRKKESVALRKISMGLPLQGVSKA</sequence>
<dbReference type="GO" id="GO:0007264">
    <property type="term" value="P:small GTPase-mediated signal transduction"/>
    <property type="evidence" value="ECO:0007669"/>
    <property type="project" value="InterPro"/>
</dbReference>
<evidence type="ECO:0000256" key="1">
    <source>
        <dbReference type="ARBA" id="ARBA00022658"/>
    </source>
</evidence>
<dbReference type="InterPro" id="IPR043162">
    <property type="entry name" value="DOCK_C_lobe_C"/>
</dbReference>
<dbReference type="InterPro" id="IPR046769">
    <property type="entry name" value="DOCKER_Lobe_A"/>
</dbReference>
<keyword evidence="4" id="KW-1185">Reference proteome</keyword>
<comment type="caution">
    <text evidence="3">The sequence shown here is derived from an EMBL/GenBank/DDBJ whole genome shotgun (WGS) entry which is preliminary data.</text>
</comment>
<dbReference type="GO" id="GO:0005085">
    <property type="term" value="F:guanyl-nucleotide exchange factor activity"/>
    <property type="evidence" value="ECO:0007669"/>
    <property type="project" value="UniProtKB-KW"/>
</dbReference>
<evidence type="ECO:0000313" key="3">
    <source>
        <dbReference type="EMBL" id="CAB4010445.1"/>
    </source>
</evidence>
<dbReference type="Pfam" id="PF06920">
    <property type="entry name" value="DHR-2_Lobe_A"/>
    <property type="match status" value="1"/>
</dbReference>
<protein>
    <submittedName>
        <fullName evidence="3">Dedicator of cytokinesis 7 isoform X7</fullName>
    </submittedName>
</protein>
<dbReference type="InterPro" id="IPR043161">
    <property type="entry name" value="DOCK_C_lobe_A"/>
</dbReference>
<gene>
    <name evidence="3" type="ORF">PACLA_8A033714</name>
</gene>
<dbReference type="FunFam" id="1.25.40.410:FF:000002">
    <property type="entry name" value="Dedicator of cytokinesis protein 7"/>
    <property type="match status" value="1"/>
</dbReference>
<reference evidence="3" key="1">
    <citation type="submission" date="2020-04" db="EMBL/GenBank/DDBJ databases">
        <authorList>
            <person name="Alioto T."/>
            <person name="Alioto T."/>
            <person name="Gomez Garrido J."/>
        </authorList>
    </citation>
    <scope>NUCLEOTIDE SEQUENCE</scope>
    <source>
        <strain evidence="3">A484AB</strain>
    </source>
</reference>
<accession>A0A6S7HW39</accession>
<dbReference type="Gene3D" id="1.20.58.740">
    <property type="match status" value="1"/>
</dbReference>
<evidence type="ECO:0000256" key="2">
    <source>
        <dbReference type="PROSITE-ProRule" id="PRU00984"/>
    </source>
</evidence>
<organism evidence="3 4">
    <name type="scientific">Paramuricea clavata</name>
    <name type="common">Red gorgonian</name>
    <name type="synonym">Violescent sea-whip</name>
    <dbReference type="NCBI Taxonomy" id="317549"/>
    <lineage>
        <taxon>Eukaryota</taxon>
        <taxon>Metazoa</taxon>
        <taxon>Cnidaria</taxon>
        <taxon>Anthozoa</taxon>
        <taxon>Octocorallia</taxon>
        <taxon>Malacalcyonacea</taxon>
        <taxon>Plexauridae</taxon>
        <taxon>Paramuricea</taxon>
    </lineage>
</organism>
<dbReference type="InterPro" id="IPR027357">
    <property type="entry name" value="DOCKER_dom"/>
</dbReference>
<dbReference type="Pfam" id="PF20421">
    <property type="entry name" value="DHR-2_Lobe_C"/>
    <property type="match status" value="1"/>
</dbReference>
<dbReference type="InterPro" id="IPR046773">
    <property type="entry name" value="DOCKER_Lobe_C"/>
</dbReference>
<dbReference type="FunFam" id="1.20.58.740:FF:000002">
    <property type="entry name" value="Dedicator of cytokinesis protein 7"/>
    <property type="match status" value="1"/>
</dbReference>
<dbReference type="OrthoDB" id="47328at2759"/>
<comment type="similarity">
    <text evidence="2">Belongs to the DOCK family.</text>
</comment>
<dbReference type="InterPro" id="IPR046770">
    <property type="entry name" value="DOCKER_Lobe_B"/>
</dbReference>
<proteinExistence type="inferred from homology"/>
<dbReference type="AlphaFoldDB" id="A0A6S7HW39"/>
<dbReference type="Pfam" id="PF20422">
    <property type="entry name" value="DHR-2_Lobe_B"/>
    <property type="match status" value="1"/>
</dbReference>
<evidence type="ECO:0000313" key="4">
    <source>
        <dbReference type="Proteomes" id="UP001152795"/>
    </source>
</evidence>
<dbReference type="PROSITE" id="PS51651">
    <property type="entry name" value="DOCKER"/>
    <property type="match status" value="1"/>
</dbReference>